<dbReference type="EMBL" id="CP060804">
    <property type="protein sequence ID" value="QNP38778.1"/>
    <property type="molecule type" value="Genomic_DNA"/>
</dbReference>
<organism evidence="1 2">
    <name type="scientific">Enterococcus faecalis</name>
    <name type="common">Streptococcus faecalis</name>
    <dbReference type="NCBI Taxonomy" id="1351"/>
    <lineage>
        <taxon>Bacteria</taxon>
        <taxon>Bacillati</taxon>
        <taxon>Bacillota</taxon>
        <taxon>Bacilli</taxon>
        <taxon>Lactobacillales</taxon>
        <taxon>Enterococcaceae</taxon>
        <taxon>Enterococcus</taxon>
    </lineage>
</organism>
<accession>A0A2S7M0L7</accession>
<dbReference type="RefSeq" id="WP_002383388.1">
    <property type="nucleotide sequence ID" value="NZ_CABGWW010000006.1"/>
</dbReference>
<evidence type="ECO:0000313" key="1">
    <source>
        <dbReference type="EMBL" id="QNP38778.1"/>
    </source>
</evidence>
<evidence type="ECO:0000313" key="2">
    <source>
        <dbReference type="Proteomes" id="UP000516122"/>
    </source>
</evidence>
<dbReference type="InterPro" id="IPR023898">
    <property type="entry name" value="YydF-like"/>
</dbReference>
<dbReference type="NCBIfam" id="TIGR04077">
    <property type="entry name" value="expor_sig_YdyF"/>
    <property type="match status" value="1"/>
</dbReference>
<gene>
    <name evidence="1" type="ORF">H9Q64_05755</name>
</gene>
<reference evidence="1 2" key="1">
    <citation type="submission" date="2020-08" db="EMBL/GenBank/DDBJ databases">
        <title>Enterococcus faecalis SF28073 genome assembly.</title>
        <authorList>
            <person name="Duerkop B.A."/>
            <person name="Johnson C.N."/>
        </authorList>
    </citation>
    <scope>NUCLEOTIDE SEQUENCE [LARGE SCALE GENOMIC DNA]</scope>
    <source>
        <strain evidence="1 2">SF28073</strain>
    </source>
</reference>
<dbReference type="AlphaFoldDB" id="A0A2S7M0L7"/>
<protein>
    <submittedName>
        <fullName evidence="1">YydF family exported signaling peptide</fullName>
    </submittedName>
</protein>
<name>A0A2S7M0L7_ENTFL</name>
<proteinExistence type="predicted"/>
<dbReference type="Proteomes" id="UP000516122">
    <property type="component" value="Chromosome"/>
</dbReference>
<sequence>MWNNYKGDIIMKELEMKELVEKSEKLAKINDLWYFVKSKGGAWIAGSGK</sequence>